<dbReference type="InterPro" id="IPR001789">
    <property type="entry name" value="Sig_transdc_resp-reg_receiver"/>
</dbReference>
<feature type="domain" description="HAMP" evidence="23">
    <location>
        <begin position="252"/>
        <end position="304"/>
    </location>
</feature>
<evidence type="ECO:0000256" key="9">
    <source>
        <dbReference type="ARBA" id="ARBA00022741"/>
    </source>
</evidence>
<dbReference type="Gene3D" id="3.40.50.2300">
    <property type="match status" value="1"/>
</dbReference>
<feature type="domain" description="Histidine kinase" evidence="21">
    <location>
        <begin position="326"/>
        <end position="554"/>
    </location>
</feature>
<feature type="domain" description="HPt" evidence="24">
    <location>
        <begin position="723"/>
        <end position="816"/>
    </location>
</feature>
<protein>
    <recommendedName>
        <fullName evidence="17">Circadian input-output histidine kinase CikA</fullName>
        <ecNumber evidence="4">2.7.13.3</ecNumber>
    </recommendedName>
    <alternativeName>
        <fullName evidence="16">Sensory/regulatory protein RpfC</fullName>
    </alternativeName>
</protein>
<dbReference type="CDD" id="cd00082">
    <property type="entry name" value="HisKA"/>
    <property type="match status" value="1"/>
</dbReference>
<dbReference type="EC" id="2.7.13.3" evidence="4"/>
<evidence type="ECO:0000256" key="7">
    <source>
        <dbReference type="ARBA" id="ARBA00022679"/>
    </source>
</evidence>
<dbReference type="InterPro" id="IPR003594">
    <property type="entry name" value="HATPase_dom"/>
</dbReference>
<feature type="transmembrane region" description="Helical" evidence="20">
    <location>
        <begin position="20"/>
        <end position="39"/>
    </location>
</feature>
<dbReference type="PROSITE" id="PS50885">
    <property type="entry name" value="HAMP"/>
    <property type="match status" value="1"/>
</dbReference>
<dbReference type="PROSITE" id="PS50894">
    <property type="entry name" value="HPT"/>
    <property type="match status" value="1"/>
</dbReference>
<dbReference type="eggNOG" id="COG2205">
    <property type="taxonomic scope" value="Bacteria"/>
</dbReference>
<dbReference type="Pfam" id="PF02518">
    <property type="entry name" value="HATPase_c"/>
    <property type="match status" value="1"/>
</dbReference>
<reference evidence="25 26" key="1">
    <citation type="journal article" date="2007" name="Genome Res.">
        <title>Genome characteristics of facultatively symbiotic Frankia sp. strains reflect host range and host plant biogeography.</title>
        <authorList>
            <person name="Normand P."/>
            <person name="Lapierre P."/>
            <person name="Tisa L.S."/>
            <person name="Gogarten J.P."/>
            <person name="Alloisio N."/>
            <person name="Bagnarol E."/>
            <person name="Bassi C.A."/>
            <person name="Berry A.M."/>
            <person name="Bickhart D.M."/>
            <person name="Choisne N."/>
            <person name="Couloux A."/>
            <person name="Cournoyer B."/>
            <person name="Cruveiller S."/>
            <person name="Daubin V."/>
            <person name="Demange N."/>
            <person name="Francino M.P."/>
            <person name="Goltsman E."/>
            <person name="Huang Y."/>
            <person name="Kopp O.R."/>
            <person name="Labarre L."/>
            <person name="Lapidus A."/>
            <person name="Lavire C."/>
            <person name="Marechal J."/>
            <person name="Martinez M."/>
            <person name="Mastronunzio J.E."/>
            <person name="Mullin B.C."/>
            <person name="Niemann J."/>
            <person name="Pujic P."/>
            <person name="Rawnsley T."/>
            <person name="Rouy Z."/>
            <person name="Schenowitz C."/>
            <person name="Sellstedt A."/>
            <person name="Tavares F."/>
            <person name="Tomkins J.P."/>
            <person name="Vallenet D."/>
            <person name="Valverde C."/>
            <person name="Wall L.G."/>
            <person name="Wang Y."/>
            <person name="Medigue C."/>
            <person name="Benson D.R."/>
        </authorList>
    </citation>
    <scope>NUCLEOTIDE SEQUENCE [LARGE SCALE GENOMIC DNA]</scope>
    <source>
        <strain evidence="26">DSM 45986 / CECT 9034 / ACN14a</strain>
    </source>
</reference>
<dbReference type="SMART" id="SM00448">
    <property type="entry name" value="REC"/>
    <property type="match status" value="1"/>
</dbReference>
<dbReference type="Pfam" id="PF00072">
    <property type="entry name" value="Response_reg"/>
    <property type="match status" value="1"/>
</dbReference>
<evidence type="ECO:0000259" key="23">
    <source>
        <dbReference type="PROSITE" id="PS50885"/>
    </source>
</evidence>
<evidence type="ECO:0000313" key="26">
    <source>
        <dbReference type="Proteomes" id="UP000000657"/>
    </source>
</evidence>
<evidence type="ECO:0000256" key="5">
    <source>
        <dbReference type="ARBA" id="ARBA00022475"/>
    </source>
</evidence>
<dbReference type="SMART" id="SM00388">
    <property type="entry name" value="HisKA"/>
    <property type="match status" value="1"/>
</dbReference>
<dbReference type="KEGG" id="fal:FRAAL4194"/>
<dbReference type="Gene3D" id="1.10.287.130">
    <property type="match status" value="1"/>
</dbReference>
<evidence type="ECO:0000256" key="8">
    <source>
        <dbReference type="ARBA" id="ARBA00022692"/>
    </source>
</evidence>
<evidence type="ECO:0000256" key="10">
    <source>
        <dbReference type="ARBA" id="ARBA00022777"/>
    </source>
</evidence>
<dbReference type="InterPro" id="IPR011006">
    <property type="entry name" value="CheY-like_superfamily"/>
</dbReference>
<dbReference type="GO" id="GO:0005886">
    <property type="term" value="C:plasma membrane"/>
    <property type="evidence" value="ECO:0007669"/>
    <property type="project" value="UniProtKB-SubCell"/>
</dbReference>
<keyword evidence="7" id="KW-0808">Transferase</keyword>
<dbReference type="PRINTS" id="PR00344">
    <property type="entry name" value="BCTRLSENSOR"/>
</dbReference>
<evidence type="ECO:0000256" key="11">
    <source>
        <dbReference type="ARBA" id="ARBA00022840"/>
    </source>
</evidence>
<dbReference type="SMART" id="SM00304">
    <property type="entry name" value="HAMP"/>
    <property type="match status" value="1"/>
</dbReference>
<comment type="catalytic activity">
    <reaction evidence="1">
        <text>ATP + protein L-histidine = ADP + protein N-phospho-L-histidine.</text>
        <dbReference type="EC" id="2.7.13.3"/>
    </reaction>
</comment>
<evidence type="ECO:0000259" key="22">
    <source>
        <dbReference type="PROSITE" id="PS50110"/>
    </source>
</evidence>
<comment type="similarity">
    <text evidence="3">In the N-terminal section; belongs to the phytochrome family.</text>
</comment>
<evidence type="ECO:0000256" key="1">
    <source>
        <dbReference type="ARBA" id="ARBA00000085"/>
    </source>
</evidence>
<keyword evidence="14 20" id="KW-0472">Membrane</keyword>
<feature type="modified residue" description="4-aspartylphosphate" evidence="19">
    <location>
        <position position="637"/>
    </location>
</feature>
<dbReference type="InterPro" id="IPR008207">
    <property type="entry name" value="Sig_transdc_His_kin_Hpt_dom"/>
</dbReference>
<dbReference type="InterPro" id="IPR004358">
    <property type="entry name" value="Sig_transdc_His_kin-like_C"/>
</dbReference>
<dbReference type="CDD" id="cd16922">
    <property type="entry name" value="HATPase_EvgS-ArcB-TorS-like"/>
    <property type="match status" value="1"/>
</dbReference>
<evidence type="ECO:0000256" key="15">
    <source>
        <dbReference type="ARBA" id="ARBA00064003"/>
    </source>
</evidence>
<accession>Q0RI36</accession>
<dbReference type="Proteomes" id="UP000000657">
    <property type="component" value="Chromosome"/>
</dbReference>
<evidence type="ECO:0000256" key="14">
    <source>
        <dbReference type="ARBA" id="ARBA00023136"/>
    </source>
</evidence>
<keyword evidence="13" id="KW-0902">Two-component regulatory system</keyword>
<dbReference type="AlphaFoldDB" id="Q0RI36"/>
<keyword evidence="5" id="KW-1003">Cell membrane</keyword>
<proteinExistence type="inferred from homology"/>
<dbReference type="STRING" id="326424.FRAAL4194"/>
<dbReference type="InterPro" id="IPR036890">
    <property type="entry name" value="HATPase_C_sf"/>
</dbReference>
<keyword evidence="10 25" id="KW-0418">Kinase</keyword>
<keyword evidence="12 20" id="KW-1133">Transmembrane helix</keyword>
<dbReference type="OrthoDB" id="340764at2"/>
<dbReference type="HOGENOM" id="CLU_345729_0_0_11"/>
<keyword evidence="6 19" id="KW-0597">Phosphoprotein</keyword>
<organism evidence="25 26">
    <name type="scientific">Frankia alni (strain DSM 45986 / CECT 9034 / ACN14a)</name>
    <dbReference type="NCBI Taxonomy" id="326424"/>
    <lineage>
        <taxon>Bacteria</taxon>
        <taxon>Bacillati</taxon>
        <taxon>Actinomycetota</taxon>
        <taxon>Actinomycetes</taxon>
        <taxon>Frankiales</taxon>
        <taxon>Frankiaceae</taxon>
        <taxon>Frankia</taxon>
    </lineage>
</organism>
<dbReference type="SMART" id="SM00073">
    <property type="entry name" value="HPT"/>
    <property type="match status" value="1"/>
</dbReference>
<dbReference type="Gene3D" id="1.20.120.160">
    <property type="entry name" value="HPT domain"/>
    <property type="match status" value="1"/>
</dbReference>
<dbReference type="InterPro" id="IPR036641">
    <property type="entry name" value="HPT_dom_sf"/>
</dbReference>
<dbReference type="FunFam" id="3.30.565.10:FF:000010">
    <property type="entry name" value="Sensor histidine kinase RcsC"/>
    <property type="match status" value="1"/>
</dbReference>
<keyword evidence="9" id="KW-0547">Nucleotide-binding</keyword>
<comment type="subcellular location">
    <subcellularLocation>
        <location evidence="2">Cell membrane</location>
        <topology evidence="2">Multi-pass membrane protein</topology>
    </subcellularLocation>
</comment>
<dbReference type="RefSeq" id="WP_011605321.1">
    <property type="nucleotide sequence ID" value="NC_008278.1"/>
</dbReference>
<evidence type="ECO:0000256" key="18">
    <source>
        <dbReference type="PROSITE-ProRule" id="PRU00110"/>
    </source>
</evidence>
<dbReference type="FunFam" id="1.10.287.130:FF:000002">
    <property type="entry name" value="Two-component osmosensing histidine kinase"/>
    <property type="match status" value="1"/>
</dbReference>
<dbReference type="GO" id="GO:0000155">
    <property type="term" value="F:phosphorelay sensor kinase activity"/>
    <property type="evidence" value="ECO:0007669"/>
    <property type="project" value="InterPro"/>
</dbReference>
<dbReference type="SUPFAM" id="SSF158472">
    <property type="entry name" value="HAMP domain-like"/>
    <property type="match status" value="1"/>
</dbReference>
<feature type="modified residue" description="Phosphohistidine" evidence="18">
    <location>
        <position position="764"/>
    </location>
</feature>
<dbReference type="PANTHER" id="PTHR45339">
    <property type="entry name" value="HYBRID SIGNAL TRANSDUCTION HISTIDINE KINASE J"/>
    <property type="match status" value="1"/>
</dbReference>
<dbReference type="SUPFAM" id="SSF55874">
    <property type="entry name" value="ATPase domain of HSP90 chaperone/DNA topoisomerase II/histidine kinase"/>
    <property type="match status" value="1"/>
</dbReference>
<dbReference type="SUPFAM" id="SSF47226">
    <property type="entry name" value="Histidine-containing phosphotransfer domain, HPT domain"/>
    <property type="match status" value="1"/>
</dbReference>
<dbReference type="InterPro" id="IPR005467">
    <property type="entry name" value="His_kinase_dom"/>
</dbReference>
<evidence type="ECO:0000256" key="12">
    <source>
        <dbReference type="ARBA" id="ARBA00022989"/>
    </source>
</evidence>
<dbReference type="Gene3D" id="3.30.565.10">
    <property type="entry name" value="Histidine kinase-like ATPase, C-terminal domain"/>
    <property type="match status" value="1"/>
</dbReference>
<evidence type="ECO:0000256" key="3">
    <source>
        <dbReference type="ARBA" id="ARBA00006402"/>
    </source>
</evidence>
<dbReference type="InterPro" id="IPR003660">
    <property type="entry name" value="HAMP_dom"/>
</dbReference>
<evidence type="ECO:0000259" key="24">
    <source>
        <dbReference type="PROSITE" id="PS50894"/>
    </source>
</evidence>
<dbReference type="CDD" id="cd17546">
    <property type="entry name" value="REC_hyHK_CKI1_RcsC-like"/>
    <property type="match status" value="1"/>
</dbReference>
<evidence type="ECO:0000256" key="13">
    <source>
        <dbReference type="ARBA" id="ARBA00023012"/>
    </source>
</evidence>
<sequence>MTSAPTTSAPTTSAPMSLRGLVRSGVGIGVVLLAALLLVSLKAESSTRQAASAEARRSQSLRLAYELRQTSDDLTRMARTYVVTGQPRYRAWFQEILEIRDGTAPRPQNYGNIYWDVVTDTGRRPSPSGPPVAFATLAAQARFTRPELDLLATAKARSDALATVEEQAFTLAVHGGAANRQRATDILFDASYLRAKDEIMRPIGQVLTLVDTRTARETARATDRARAWSAAAIAAALLLLAGMAVFAAVTRRAVLRPVAELDAATARIAAGAPDVRARVAGVGELRTLARRFNEMTERLFRTADALRDAASTAQSANAAKSAFLATISHEIRTPMNAVIGMSGLLLDSRLDADQRHLTEVVHDSAHALLLLINDILDFSKIEAGRLSLEQVPFDVAACVQAALDLVSADAAAKDIALACTLEPGTPQAMVGDPTRVRQILLNLLSNAVKFTERGEVTVTVGAAPRGAEGLGGTDGTYAWRFLVRDTGIGIPAGHLESIFEAFTQVDTSTSRRYGGTGLGLAICRRLCTLMGGTITAASPPGAGTTMTVTVLAAAATVVPHHPDRPIHPAPLPLHPAPLPRARTTAALRLLVADDQAVNQRLVLRQLHGLGHRADLVSSGAEAVAAVQRGRYDVVLMDVQMPDVDGLEATCRIRALCDGRGPWIIALTANAQAGAREACLAAGMDDYVTKPLVTPDLVAALARARPPGGRPVLDPGALERLRELLGGNAAALSGLITDFLTDTSVLVDTLSATGCDPDSAHRAAHTLKGLGATFGATDLARLCQQVETHTGAAGEVGPLVRKIVAEHERVARALRALD</sequence>
<dbReference type="EMBL" id="CT573213">
    <property type="protein sequence ID" value="CAJ62836.1"/>
    <property type="molecule type" value="Genomic_DNA"/>
</dbReference>
<evidence type="ECO:0000256" key="20">
    <source>
        <dbReference type="SAM" id="Phobius"/>
    </source>
</evidence>
<feature type="domain" description="Response regulatory" evidence="22">
    <location>
        <begin position="588"/>
        <end position="704"/>
    </location>
</feature>
<keyword evidence="11" id="KW-0067">ATP-binding</keyword>
<dbReference type="PANTHER" id="PTHR45339:SF1">
    <property type="entry name" value="HYBRID SIGNAL TRANSDUCTION HISTIDINE KINASE J"/>
    <property type="match status" value="1"/>
</dbReference>
<feature type="transmembrane region" description="Helical" evidence="20">
    <location>
        <begin position="227"/>
        <end position="249"/>
    </location>
</feature>
<gene>
    <name evidence="25" type="ordered locus">FRAAL4194</name>
</gene>
<dbReference type="SMART" id="SM00387">
    <property type="entry name" value="HATPase_c"/>
    <property type="match status" value="1"/>
</dbReference>
<evidence type="ECO:0000256" key="16">
    <source>
        <dbReference type="ARBA" id="ARBA00068150"/>
    </source>
</evidence>
<dbReference type="SUPFAM" id="SSF47384">
    <property type="entry name" value="Homodimeric domain of signal transducing histidine kinase"/>
    <property type="match status" value="1"/>
</dbReference>
<name>Q0RI36_FRAAA</name>
<dbReference type="CDD" id="cd06225">
    <property type="entry name" value="HAMP"/>
    <property type="match status" value="1"/>
</dbReference>
<keyword evidence="26" id="KW-1185">Reference proteome</keyword>
<comment type="subunit">
    <text evidence="15">At low DSF concentrations, interacts with RpfF.</text>
</comment>
<evidence type="ECO:0000259" key="21">
    <source>
        <dbReference type="PROSITE" id="PS50109"/>
    </source>
</evidence>
<dbReference type="InterPro" id="IPR036097">
    <property type="entry name" value="HisK_dim/P_sf"/>
</dbReference>
<keyword evidence="8 20" id="KW-0812">Transmembrane</keyword>
<dbReference type="Pfam" id="PF01627">
    <property type="entry name" value="Hpt"/>
    <property type="match status" value="1"/>
</dbReference>
<evidence type="ECO:0000256" key="4">
    <source>
        <dbReference type="ARBA" id="ARBA00012438"/>
    </source>
</evidence>
<dbReference type="InterPro" id="IPR003661">
    <property type="entry name" value="HisK_dim/P_dom"/>
</dbReference>
<dbReference type="PROSITE" id="PS50110">
    <property type="entry name" value="RESPONSE_REGULATORY"/>
    <property type="match status" value="1"/>
</dbReference>
<dbReference type="Pfam" id="PF00512">
    <property type="entry name" value="HisKA"/>
    <property type="match status" value="1"/>
</dbReference>
<evidence type="ECO:0000256" key="19">
    <source>
        <dbReference type="PROSITE-ProRule" id="PRU00169"/>
    </source>
</evidence>
<evidence type="ECO:0000313" key="25">
    <source>
        <dbReference type="EMBL" id="CAJ62836.1"/>
    </source>
</evidence>
<dbReference type="Pfam" id="PF00672">
    <property type="entry name" value="HAMP"/>
    <property type="match status" value="1"/>
</dbReference>
<dbReference type="CDD" id="cd00088">
    <property type="entry name" value="HPT"/>
    <property type="match status" value="1"/>
</dbReference>
<dbReference type="Gene3D" id="6.10.340.10">
    <property type="match status" value="1"/>
</dbReference>
<evidence type="ECO:0000256" key="2">
    <source>
        <dbReference type="ARBA" id="ARBA00004651"/>
    </source>
</evidence>
<evidence type="ECO:0000256" key="17">
    <source>
        <dbReference type="ARBA" id="ARBA00074306"/>
    </source>
</evidence>
<dbReference type="PROSITE" id="PS50109">
    <property type="entry name" value="HIS_KIN"/>
    <property type="match status" value="1"/>
</dbReference>
<dbReference type="GO" id="GO:0005524">
    <property type="term" value="F:ATP binding"/>
    <property type="evidence" value="ECO:0007669"/>
    <property type="project" value="UniProtKB-KW"/>
</dbReference>
<evidence type="ECO:0000256" key="6">
    <source>
        <dbReference type="ARBA" id="ARBA00022553"/>
    </source>
</evidence>
<dbReference type="SUPFAM" id="SSF52172">
    <property type="entry name" value="CheY-like"/>
    <property type="match status" value="1"/>
</dbReference>